<dbReference type="RefSeq" id="WP_103393089.1">
    <property type="nucleotide sequence ID" value="NZ_MUJK01000001.1"/>
</dbReference>
<name>A0A2S3VU27_9PSED</name>
<dbReference type="OrthoDB" id="7033037at2"/>
<evidence type="ECO:0000313" key="1">
    <source>
        <dbReference type="EMBL" id="POF43442.1"/>
    </source>
</evidence>
<comment type="caution">
    <text evidence="1">The sequence shown here is derived from an EMBL/GenBank/DDBJ whole genome shotgun (WGS) entry which is preliminary data.</text>
</comment>
<organism evidence="1 2">
    <name type="scientific">Pseudomonas laurylsulfativorans</name>
    <dbReference type="NCBI Taxonomy" id="1943631"/>
    <lineage>
        <taxon>Bacteria</taxon>
        <taxon>Pseudomonadati</taxon>
        <taxon>Pseudomonadota</taxon>
        <taxon>Gammaproteobacteria</taxon>
        <taxon>Pseudomonadales</taxon>
        <taxon>Pseudomonadaceae</taxon>
        <taxon>Pseudomonas</taxon>
    </lineage>
</organism>
<dbReference type="EMBL" id="MUJK01000001">
    <property type="protein sequence ID" value="POF43442.1"/>
    <property type="molecule type" value="Genomic_DNA"/>
</dbReference>
<gene>
    <name evidence="1" type="ORF">B0D71_01095</name>
</gene>
<dbReference type="Proteomes" id="UP000237440">
    <property type="component" value="Unassembled WGS sequence"/>
</dbReference>
<proteinExistence type="predicted"/>
<accession>A0A2S3VU27</accession>
<sequence length="108" mass="11642">MPLPVTPYVEQRLQDLRALAPDVAALAEDIAAVQKPECLKESSQSQTEKLFNRLDEVARQEPSCALRLAAWLFSLSHLGALTKAQAETFVDQATALGGPESVVPAELA</sequence>
<keyword evidence="2" id="KW-1185">Reference proteome</keyword>
<protein>
    <submittedName>
        <fullName evidence="1">Uncharacterized protein</fullName>
    </submittedName>
</protein>
<evidence type="ECO:0000313" key="2">
    <source>
        <dbReference type="Proteomes" id="UP000237440"/>
    </source>
</evidence>
<dbReference type="AlphaFoldDB" id="A0A2S3VU27"/>
<reference evidence="2" key="1">
    <citation type="submission" date="2017-02" db="EMBL/GenBank/DDBJ databases">
        <authorList>
            <person name="Furmanczyk E.M."/>
        </authorList>
    </citation>
    <scope>NUCLEOTIDE SEQUENCE [LARGE SCALE GENOMIC DNA]</scope>
    <source>
        <strain evidence="2">AP3_22</strain>
    </source>
</reference>